<evidence type="ECO:0000256" key="1">
    <source>
        <dbReference type="SAM" id="MobiDB-lite"/>
    </source>
</evidence>
<evidence type="ECO:0000313" key="2">
    <source>
        <dbReference type="EMBL" id="EIE82136.1"/>
    </source>
</evidence>
<dbReference type="AlphaFoldDB" id="I1C106"/>
<proteinExistence type="predicted"/>
<dbReference type="STRING" id="246409.I1C106"/>
<feature type="compositionally biased region" description="Basic and acidic residues" evidence="1">
    <location>
        <begin position="136"/>
        <end position="147"/>
    </location>
</feature>
<feature type="compositionally biased region" description="Basic residues" evidence="1">
    <location>
        <begin position="148"/>
        <end position="163"/>
    </location>
</feature>
<keyword evidence="3" id="KW-1185">Reference proteome</keyword>
<accession>I1C106</accession>
<protein>
    <submittedName>
        <fullName evidence="2">Uncharacterized protein</fullName>
    </submittedName>
</protein>
<dbReference type="RefSeq" id="XP_067517532.1">
    <property type="nucleotide sequence ID" value="XM_067661431.1"/>
</dbReference>
<gene>
    <name evidence="2" type="ORF">RO3G_06841</name>
</gene>
<feature type="region of interest" description="Disordered" evidence="1">
    <location>
        <begin position="136"/>
        <end position="163"/>
    </location>
</feature>
<evidence type="ECO:0000313" key="3">
    <source>
        <dbReference type="Proteomes" id="UP000009138"/>
    </source>
</evidence>
<sequence>MNPTLDDTVLAWSQNELTIYSTLSLISPLSDLNSIDDEVIVCLAHRYFPESVPNLIQQLRQPNHDSLSQLFQERVGIVPSTNTFTWLHQLQQWVTLQENIHKKQEGFMEFETNANQLLSRLLQLYHQWVDLLTKEEQSVTSSKTERKGKARTKKEKRKRYKMG</sequence>
<dbReference type="InParanoid" id="I1C106"/>
<reference evidence="2 3" key="1">
    <citation type="journal article" date="2009" name="PLoS Genet.">
        <title>Genomic analysis of the basal lineage fungus Rhizopus oryzae reveals a whole-genome duplication.</title>
        <authorList>
            <person name="Ma L.-J."/>
            <person name="Ibrahim A.S."/>
            <person name="Skory C."/>
            <person name="Grabherr M.G."/>
            <person name="Burger G."/>
            <person name="Butler M."/>
            <person name="Elias M."/>
            <person name="Idnurm A."/>
            <person name="Lang B.F."/>
            <person name="Sone T."/>
            <person name="Abe A."/>
            <person name="Calvo S.E."/>
            <person name="Corrochano L.M."/>
            <person name="Engels R."/>
            <person name="Fu J."/>
            <person name="Hansberg W."/>
            <person name="Kim J.-M."/>
            <person name="Kodira C.D."/>
            <person name="Koehrsen M.J."/>
            <person name="Liu B."/>
            <person name="Miranda-Saavedra D."/>
            <person name="O'Leary S."/>
            <person name="Ortiz-Castellanos L."/>
            <person name="Poulter R."/>
            <person name="Rodriguez-Romero J."/>
            <person name="Ruiz-Herrera J."/>
            <person name="Shen Y.-Q."/>
            <person name="Zeng Q."/>
            <person name="Galagan J."/>
            <person name="Birren B.W."/>
            <person name="Cuomo C.A."/>
            <person name="Wickes B.L."/>
        </authorList>
    </citation>
    <scope>NUCLEOTIDE SEQUENCE [LARGE SCALE GENOMIC DNA]</scope>
    <source>
        <strain evidence="3">RA 99-880 / ATCC MYA-4621 / FGSC 9543 / NRRL 43880</strain>
    </source>
</reference>
<dbReference type="VEuPathDB" id="FungiDB:RO3G_06841"/>
<organism evidence="2 3">
    <name type="scientific">Rhizopus delemar (strain RA 99-880 / ATCC MYA-4621 / FGSC 9543 / NRRL 43880)</name>
    <name type="common">Mucormycosis agent</name>
    <name type="synonym">Rhizopus arrhizus var. delemar</name>
    <dbReference type="NCBI Taxonomy" id="246409"/>
    <lineage>
        <taxon>Eukaryota</taxon>
        <taxon>Fungi</taxon>
        <taxon>Fungi incertae sedis</taxon>
        <taxon>Mucoromycota</taxon>
        <taxon>Mucoromycotina</taxon>
        <taxon>Mucoromycetes</taxon>
        <taxon>Mucorales</taxon>
        <taxon>Mucorineae</taxon>
        <taxon>Rhizopodaceae</taxon>
        <taxon>Rhizopus</taxon>
    </lineage>
</organism>
<dbReference type="EMBL" id="CH476736">
    <property type="protein sequence ID" value="EIE82136.1"/>
    <property type="molecule type" value="Genomic_DNA"/>
</dbReference>
<name>I1C106_RHIO9</name>
<dbReference type="Proteomes" id="UP000009138">
    <property type="component" value="Unassembled WGS sequence"/>
</dbReference>
<dbReference type="GeneID" id="93613812"/>